<evidence type="ECO:0000256" key="1">
    <source>
        <dbReference type="ARBA" id="ARBA00001966"/>
    </source>
</evidence>
<evidence type="ECO:0000256" key="10">
    <source>
        <dbReference type="PIRNR" id="PIRNR004967"/>
    </source>
</evidence>
<keyword evidence="6 10" id="KW-0479">Metal-binding</keyword>
<keyword evidence="7 10" id="KW-0408">Iron</keyword>
<comment type="caution">
    <text evidence="11">The sequence shown here is derived from an EMBL/GenBank/DDBJ whole genome shotgun (WGS) entry which is preliminary data.</text>
</comment>
<dbReference type="Gene3D" id="3.40.50.11860">
    <property type="entry name" value="Diphthamide synthesis DPH1/DPH2 domain 3"/>
    <property type="match status" value="1"/>
</dbReference>
<comment type="pathway">
    <text evidence="2 10">Protein modification; peptidyl-diphthamide biosynthesis.</text>
</comment>
<evidence type="ECO:0000256" key="5">
    <source>
        <dbReference type="ARBA" id="ARBA00022691"/>
    </source>
</evidence>
<dbReference type="GO" id="GO:0090560">
    <property type="term" value="F:2-(3-amino-3-carboxypropyl)histidine synthase activity"/>
    <property type="evidence" value="ECO:0007669"/>
    <property type="project" value="UniProtKB-UniRule"/>
</dbReference>
<dbReference type="Gene3D" id="3.40.50.11850">
    <property type="entry name" value="Diphthamide synthesis DPH1/DPH2 domain 2"/>
    <property type="match status" value="1"/>
</dbReference>
<comment type="catalytic activity">
    <reaction evidence="9 10">
        <text>L-histidyl-[translation elongation factor 2] + S-adenosyl-L-methionine = 2-[(3S)-amino-3-carboxypropyl]-L-histidyl-[translation elongation factor 2] + S-methyl-5'-thioadenosine + H(+)</text>
        <dbReference type="Rhea" id="RHEA:36783"/>
        <dbReference type="Rhea" id="RHEA-COMP:9748"/>
        <dbReference type="Rhea" id="RHEA-COMP:9749"/>
        <dbReference type="ChEBI" id="CHEBI:15378"/>
        <dbReference type="ChEBI" id="CHEBI:17509"/>
        <dbReference type="ChEBI" id="CHEBI:29979"/>
        <dbReference type="ChEBI" id="CHEBI:59789"/>
        <dbReference type="ChEBI" id="CHEBI:73995"/>
        <dbReference type="EC" id="2.5.1.108"/>
    </reaction>
</comment>
<dbReference type="InterPro" id="IPR042265">
    <property type="entry name" value="DPH1/DPH2_3"/>
</dbReference>
<dbReference type="InterPro" id="IPR042264">
    <property type="entry name" value="DPH1/DPH2_2"/>
</dbReference>
<dbReference type="NCBIfam" id="TIGR00322">
    <property type="entry name" value="diphth2_R"/>
    <property type="match status" value="1"/>
</dbReference>
<dbReference type="GO" id="GO:0046872">
    <property type="term" value="F:metal ion binding"/>
    <property type="evidence" value="ECO:0007669"/>
    <property type="project" value="UniProtKB-KW"/>
</dbReference>
<evidence type="ECO:0000313" key="12">
    <source>
        <dbReference type="Proteomes" id="UP000281962"/>
    </source>
</evidence>
<dbReference type="EMBL" id="QMQY01000044">
    <property type="protein sequence ID" value="RLE50819.1"/>
    <property type="molecule type" value="Genomic_DNA"/>
</dbReference>
<dbReference type="PANTHER" id="PTHR10762">
    <property type="entry name" value="DIPHTHAMIDE BIOSYNTHESIS PROTEIN"/>
    <property type="match status" value="1"/>
</dbReference>
<gene>
    <name evidence="11" type="primary">dph2</name>
    <name evidence="11" type="ORF">DRJ21_01365</name>
</gene>
<protein>
    <recommendedName>
        <fullName evidence="3 10">2-(3-amino-3-carboxypropyl)histidine synthase</fullName>
        <ecNumber evidence="3 10">2.5.1.108</ecNumber>
    </recommendedName>
</protein>
<name>A0A497EUK9_9CREN</name>
<evidence type="ECO:0000313" key="11">
    <source>
        <dbReference type="EMBL" id="RLE50819.1"/>
    </source>
</evidence>
<dbReference type="UniPathway" id="UPA00559"/>
<dbReference type="Gene3D" id="3.40.50.11840">
    <property type="entry name" value="Diphthamide synthesis DPH1/DPH2 domain 1"/>
    <property type="match status" value="1"/>
</dbReference>
<dbReference type="PIRSF" id="PIRSF004967">
    <property type="entry name" value="DPH1"/>
    <property type="match status" value="1"/>
</dbReference>
<comment type="similarity">
    <text evidence="10">Belongs to the DPH1/DPH2 family.</text>
</comment>
<sequence length="348" mass="38715">MVSCLYNFEVDRIINEVSSRNAKRILLQFPDGMKNYALSIAREIKSKLKFVDVFISADPCYGGCDLAIDEALRFNVDLIIHFGHSPYPIRELNRIRIPVIYVPAFSNLSIRRAVENAIRIFNEKKFGVIGLLSTIQHVHKIDEAKEILENNGFRVIVGRKCGKVSFDGQILGCDVCSALSIIDDVDAFLVLAGGDFHALGVALSTNKPVFVADPFRGECRDISNLVKKTLSLRWYSIVRASEANIFGIVVGAKPGQAKVDVALKAKEYILSKGRECYLIIAREITPEVLLPFHDIDAFVIIACPRIVIDDSIRFRKPILTFGELKIALEGVGDNSNLSSYLRVDLIGN</sequence>
<evidence type="ECO:0000256" key="2">
    <source>
        <dbReference type="ARBA" id="ARBA00005156"/>
    </source>
</evidence>
<dbReference type="AlphaFoldDB" id="A0A497EUK9"/>
<dbReference type="SFLD" id="SFLDG01121">
    <property type="entry name" value="Diphthamide_biosynthesis"/>
    <property type="match status" value="1"/>
</dbReference>
<proteinExistence type="inferred from homology"/>
<dbReference type="GO" id="GO:0017183">
    <property type="term" value="P:protein histidyl modification to diphthamide"/>
    <property type="evidence" value="ECO:0007669"/>
    <property type="project" value="UniProtKB-UniRule"/>
</dbReference>
<dbReference type="EC" id="2.5.1.108" evidence="3 10"/>
<dbReference type="SFLD" id="SFLDS00032">
    <property type="entry name" value="Radical_SAM_3-amino-3-carboxyp"/>
    <property type="match status" value="1"/>
</dbReference>
<comment type="function">
    <text evidence="10">Catalyzes the first step of diphthamide biosynthesis, i.e. the transfer of the 3-amino-3-carboxypropyl group from S-adenosyl-L-methionine (SAM) to the C2 position of the imidazole ring of the target histidine residue in translation elongation factor 2 (EF-2).</text>
</comment>
<evidence type="ECO:0000256" key="6">
    <source>
        <dbReference type="ARBA" id="ARBA00022723"/>
    </source>
</evidence>
<dbReference type="NCBIfam" id="TIGR03682">
    <property type="entry name" value="arCOG04112"/>
    <property type="match status" value="1"/>
</dbReference>
<accession>A0A497EUK9</accession>
<keyword evidence="10" id="KW-0004">4Fe-4S</keyword>
<keyword evidence="8 10" id="KW-0411">Iron-sulfur</keyword>
<comment type="cofactor">
    <cofactor evidence="1 10">
        <name>[4Fe-4S] cluster</name>
        <dbReference type="ChEBI" id="CHEBI:49883"/>
    </cofactor>
</comment>
<dbReference type="FunFam" id="3.40.50.11860:FF:000001">
    <property type="entry name" value="2-(3-amino-3-carboxypropyl)histidine synthase subunit 2"/>
    <property type="match status" value="1"/>
</dbReference>
<dbReference type="InterPro" id="IPR042263">
    <property type="entry name" value="DPH1/DPH2_1"/>
</dbReference>
<dbReference type="InterPro" id="IPR016435">
    <property type="entry name" value="DPH1/DPH2"/>
</dbReference>
<dbReference type="InterPro" id="IPR035435">
    <property type="entry name" value="DPH1/DPH2_euk_archaea"/>
</dbReference>
<dbReference type="InterPro" id="IPR022428">
    <property type="entry name" value="Dph2_arc"/>
</dbReference>
<dbReference type="PANTHER" id="PTHR10762:SF1">
    <property type="entry name" value="2-(3-AMINO-3-CARBOXYPROPYL)HISTIDINE SYNTHASE SUBUNIT 1"/>
    <property type="match status" value="1"/>
</dbReference>
<evidence type="ECO:0000256" key="3">
    <source>
        <dbReference type="ARBA" id="ARBA00012221"/>
    </source>
</evidence>
<dbReference type="Pfam" id="PF01866">
    <property type="entry name" value="Diphthamide_syn"/>
    <property type="match status" value="1"/>
</dbReference>
<evidence type="ECO:0000256" key="7">
    <source>
        <dbReference type="ARBA" id="ARBA00023004"/>
    </source>
</evidence>
<organism evidence="11 12">
    <name type="scientific">Thermoproteota archaeon</name>
    <dbReference type="NCBI Taxonomy" id="2056631"/>
    <lineage>
        <taxon>Archaea</taxon>
        <taxon>Thermoproteota</taxon>
    </lineage>
</organism>
<keyword evidence="5 10" id="KW-0949">S-adenosyl-L-methionine</keyword>
<dbReference type="GO" id="GO:0051539">
    <property type="term" value="F:4 iron, 4 sulfur cluster binding"/>
    <property type="evidence" value="ECO:0007669"/>
    <property type="project" value="UniProtKB-UniRule"/>
</dbReference>
<evidence type="ECO:0000256" key="4">
    <source>
        <dbReference type="ARBA" id="ARBA00022679"/>
    </source>
</evidence>
<evidence type="ECO:0000256" key="8">
    <source>
        <dbReference type="ARBA" id="ARBA00023014"/>
    </source>
</evidence>
<dbReference type="Proteomes" id="UP000281962">
    <property type="component" value="Unassembled WGS sequence"/>
</dbReference>
<evidence type="ECO:0000256" key="9">
    <source>
        <dbReference type="ARBA" id="ARBA00048403"/>
    </source>
</evidence>
<keyword evidence="4 10" id="KW-0808">Transferase</keyword>
<reference evidence="11 12" key="1">
    <citation type="submission" date="2018-06" db="EMBL/GenBank/DDBJ databases">
        <title>Extensive metabolic versatility and redundancy in microbially diverse, dynamic hydrothermal sediments.</title>
        <authorList>
            <person name="Dombrowski N."/>
            <person name="Teske A."/>
            <person name="Baker B.J."/>
        </authorList>
    </citation>
    <scope>NUCLEOTIDE SEQUENCE [LARGE SCALE GENOMIC DNA]</scope>
    <source>
        <strain evidence="11">B30_G17</strain>
    </source>
</reference>